<proteinExistence type="inferred from homology"/>
<keyword evidence="10 17" id="KW-0863">Zinc-finger</keyword>
<keyword evidence="11 17" id="KW-0833">Ubl conjugation pathway</keyword>
<dbReference type="PANTHER" id="PTHR20973:SF0">
    <property type="entry name" value="NON-STRUCTURAL MAINTENANCE OF CHROMOSOMES ELEMENT 1 HOMOLOG"/>
    <property type="match status" value="1"/>
</dbReference>
<evidence type="ECO:0000256" key="7">
    <source>
        <dbReference type="ARBA" id="ARBA00022679"/>
    </source>
</evidence>
<evidence type="ECO:0000256" key="13">
    <source>
        <dbReference type="ARBA" id="ARBA00022895"/>
    </source>
</evidence>
<evidence type="ECO:0000313" key="20">
    <source>
        <dbReference type="Proteomes" id="UP000076858"/>
    </source>
</evidence>
<dbReference type="Gene3D" id="3.90.1150.220">
    <property type="match status" value="1"/>
</dbReference>
<dbReference type="FunFam" id="1.10.10.10:FF:000270">
    <property type="entry name" value="Non-structural maintenance of chromosomes element 1 homolog"/>
    <property type="match status" value="1"/>
</dbReference>
<dbReference type="EC" id="2.3.2.27" evidence="5 17"/>
<reference evidence="19 20" key="1">
    <citation type="submission" date="2016-03" db="EMBL/GenBank/DDBJ databases">
        <title>EvidentialGene: Evidence-directed Construction of Genes on Genomes.</title>
        <authorList>
            <person name="Gilbert D.G."/>
            <person name="Choi J.-H."/>
            <person name="Mockaitis K."/>
            <person name="Colbourne J."/>
            <person name="Pfrender M."/>
        </authorList>
    </citation>
    <scope>NUCLEOTIDE SEQUENCE [LARGE SCALE GENOMIC DNA]</scope>
    <source>
        <strain evidence="19 20">Xinb3</strain>
        <tissue evidence="19">Complete organism</tissue>
    </source>
</reference>
<keyword evidence="12 17" id="KW-0862">Zinc</keyword>
<evidence type="ECO:0000256" key="12">
    <source>
        <dbReference type="ARBA" id="ARBA00022833"/>
    </source>
</evidence>
<keyword evidence="8 17" id="KW-0479">Metal-binding</keyword>
<evidence type="ECO:0000256" key="17">
    <source>
        <dbReference type="RuleBase" id="RU368018"/>
    </source>
</evidence>
<dbReference type="GO" id="GO:0000724">
    <property type="term" value="P:double-strand break repair via homologous recombination"/>
    <property type="evidence" value="ECO:0007669"/>
    <property type="project" value="TreeGrafter"/>
</dbReference>
<dbReference type="InterPro" id="IPR011513">
    <property type="entry name" value="Nse1"/>
</dbReference>
<evidence type="ECO:0000256" key="9">
    <source>
        <dbReference type="ARBA" id="ARBA00022763"/>
    </source>
</evidence>
<dbReference type="InterPro" id="IPR013083">
    <property type="entry name" value="Znf_RING/FYVE/PHD"/>
</dbReference>
<keyword evidence="16 17" id="KW-0539">Nucleus</keyword>
<evidence type="ECO:0000256" key="6">
    <source>
        <dbReference type="ARBA" id="ARBA00019422"/>
    </source>
</evidence>
<dbReference type="InterPro" id="IPR036388">
    <property type="entry name" value="WH-like_DNA-bd_sf"/>
</dbReference>
<dbReference type="Gene3D" id="1.10.10.10">
    <property type="entry name" value="Winged helix-like DNA-binding domain superfamily/Winged helix DNA-binding domain"/>
    <property type="match status" value="1"/>
</dbReference>
<keyword evidence="13" id="KW-0779">Telomere</keyword>
<dbReference type="InterPro" id="IPR001841">
    <property type="entry name" value="Znf_RING"/>
</dbReference>
<evidence type="ECO:0000256" key="11">
    <source>
        <dbReference type="ARBA" id="ARBA00022786"/>
    </source>
</evidence>
<dbReference type="OrthoDB" id="185455at2759"/>
<keyword evidence="15 17" id="KW-0234">DNA repair</keyword>
<evidence type="ECO:0000256" key="3">
    <source>
        <dbReference type="ARBA" id="ARBA00004574"/>
    </source>
</evidence>
<keyword evidence="20" id="KW-1185">Reference proteome</keyword>
<dbReference type="EMBL" id="LRGB01008520">
    <property type="protein sequence ID" value="KZS00790.1"/>
    <property type="molecule type" value="Genomic_DNA"/>
</dbReference>
<dbReference type="PROSITE" id="PS50089">
    <property type="entry name" value="ZF_RING_2"/>
    <property type="match status" value="1"/>
</dbReference>
<keyword evidence="14 17" id="KW-0233">DNA recombination</keyword>
<dbReference type="GO" id="GO:0000781">
    <property type="term" value="C:chromosome, telomeric region"/>
    <property type="evidence" value="ECO:0007669"/>
    <property type="project" value="UniProtKB-SubCell"/>
</dbReference>
<dbReference type="PANTHER" id="PTHR20973">
    <property type="entry name" value="NON-SMC ELEMENT 1-RELATED"/>
    <property type="match status" value="1"/>
</dbReference>
<evidence type="ECO:0000256" key="4">
    <source>
        <dbReference type="ARBA" id="ARBA00010258"/>
    </source>
</evidence>
<comment type="caution">
    <text evidence="19">The sequence shown here is derived from an EMBL/GenBank/DDBJ whole genome shotgun (WGS) entry which is preliminary data.</text>
</comment>
<dbReference type="SUPFAM" id="SSF57850">
    <property type="entry name" value="RING/U-box"/>
    <property type="match status" value="1"/>
</dbReference>
<evidence type="ECO:0000256" key="18">
    <source>
        <dbReference type="SAM" id="MobiDB-lite"/>
    </source>
</evidence>
<dbReference type="GO" id="GO:0008270">
    <property type="term" value="F:zinc ion binding"/>
    <property type="evidence" value="ECO:0007669"/>
    <property type="project" value="UniProtKB-KW"/>
</dbReference>
<dbReference type="GO" id="GO:0061630">
    <property type="term" value="F:ubiquitin protein ligase activity"/>
    <property type="evidence" value="ECO:0007669"/>
    <property type="project" value="UniProtKB-EC"/>
</dbReference>
<evidence type="ECO:0000256" key="8">
    <source>
        <dbReference type="ARBA" id="ARBA00022723"/>
    </source>
</evidence>
<feature type="compositionally biased region" description="Low complexity" evidence="18">
    <location>
        <begin position="223"/>
        <end position="249"/>
    </location>
</feature>
<evidence type="ECO:0000256" key="1">
    <source>
        <dbReference type="ARBA" id="ARBA00000900"/>
    </source>
</evidence>
<comment type="similarity">
    <text evidence="4 17">Belongs to the NSE1 family.</text>
</comment>
<dbReference type="GO" id="GO:0030915">
    <property type="term" value="C:Smc5-Smc6 complex"/>
    <property type="evidence" value="ECO:0007669"/>
    <property type="project" value="UniProtKB-UniRule"/>
</dbReference>
<dbReference type="Pfam" id="PF07574">
    <property type="entry name" value="SMC_Nse1"/>
    <property type="match status" value="2"/>
</dbReference>
<gene>
    <name evidence="19" type="ORF">APZ42_002767</name>
</gene>
<dbReference type="AlphaFoldDB" id="A0A0P5ZA77"/>
<evidence type="ECO:0000256" key="14">
    <source>
        <dbReference type="ARBA" id="ARBA00023172"/>
    </source>
</evidence>
<keyword evidence="13" id="KW-0158">Chromosome</keyword>
<feature type="region of interest" description="Disordered" evidence="18">
    <location>
        <begin position="222"/>
        <end position="265"/>
    </location>
</feature>
<evidence type="ECO:0000256" key="10">
    <source>
        <dbReference type="ARBA" id="ARBA00022771"/>
    </source>
</evidence>
<evidence type="ECO:0000256" key="15">
    <source>
        <dbReference type="ARBA" id="ARBA00023204"/>
    </source>
</evidence>
<protein>
    <recommendedName>
        <fullName evidence="6 17">Non-structural maintenance of chromosomes element 1 homolog</fullName>
        <ecNumber evidence="5 17">2.3.2.27</ecNumber>
    </recommendedName>
</protein>
<dbReference type="Gene3D" id="3.30.40.10">
    <property type="entry name" value="Zinc/RING finger domain, C3HC4 (zinc finger)"/>
    <property type="match status" value="1"/>
</dbReference>
<keyword evidence="9 17" id="KW-0227">DNA damage</keyword>
<evidence type="ECO:0000256" key="16">
    <source>
        <dbReference type="ARBA" id="ARBA00023242"/>
    </source>
</evidence>
<evidence type="ECO:0000313" key="19">
    <source>
        <dbReference type="EMBL" id="KZS00790.1"/>
    </source>
</evidence>
<dbReference type="Proteomes" id="UP000076858">
    <property type="component" value="Unassembled WGS sequence"/>
</dbReference>
<evidence type="ECO:0000256" key="5">
    <source>
        <dbReference type="ARBA" id="ARBA00012483"/>
    </source>
</evidence>
<comment type="subunit">
    <text evidence="17">Component of the Smc5-Smc6 complex.</text>
</comment>
<comment type="subcellular location">
    <subcellularLocation>
        <location evidence="3">Chromosome</location>
        <location evidence="3">Telomere</location>
    </subcellularLocation>
    <subcellularLocation>
        <location evidence="2 17">Nucleus</location>
    </subcellularLocation>
</comment>
<dbReference type="GO" id="GO:0005634">
    <property type="term" value="C:nucleus"/>
    <property type="evidence" value="ECO:0007669"/>
    <property type="project" value="UniProtKB-SubCell"/>
</dbReference>
<name>A0A0P5ZA77_9CRUS</name>
<accession>A0A0P5ZA77</accession>
<organism evidence="19 20">
    <name type="scientific">Daphnia magna</name>
    <dbReference type="NCBI Taxonomy" id="35525"/>
    <lineage>
        <taxon>Eukaryota</taxon>
        <taxon>Metazoa</taxon>
        <taxon>Ecdysozoa</taxon>
        <taxon>Arthropoda</taxon>
        <taxon>Crustacea</taxon>
        <taxon>Branchiopoda</taxon>
        <taxon>Diplostraca</taxon>
        <taxon>Cladocera</taxon>
        <taxon>Anomopoda</taxon>
        <taxon>Daphniidae</taxon>
        <taxon>Daphnia</taxon>
    </lineage>
</organism>
<dbReference type="STRING" id="35525.A0A0P5ZA77"/>
<evidence type="ECO:0000256" key="2">
    <source>
        <dbReference type="ARBA" id="ARBA00004123"/>
    </source>
</evidence>
<sequence length="265" mass="30107">MASDQQKQILQYLLYKPLVSLKDLEKIYAAAYERQGRGEEIRDLVRSLNDLLKPAQLGIKSRLCEDNNEEYFALINMIESEAAKHTSEFSPAEFELFKWVLKEIVSSESGSVSSIDCINQSSYIQKLTKTDAQKALDKFLASQWLNEREGEVSLTVRALLELEPLLKKLDEDLQNCKICNKLAVKKVACPNCGAKFHRYCISKLKLKCPACHRVWRSLEEESTPSQMSLSQTLSQTSNPSTSQVPNRRNGGIRRGRSHMESDDSE</sequence>
<keyword evidence="7 17" id="KW-0808">Transferase</keyword>
<comment type="catalytic activity">
    <reaction evidence="1 17">
        <text>S-ubiquitinyl-[E2 ubiquitin-conjugating enzyme]-L-cysteine + [acceptor protein]-L-lysine = [E2 ubiquitin-conjugating enzyme]-L-cysteine + N(6)-ubiquitinyl-[acceptor protein]-L-lysine.</text>
        <dbReference type="EC" id="2.3.2.27"/>
    </reaction>
</comment>